<comment type="subunit">
    <text evidence="7">Component of the RNA degradosome, which is a multiprotein complex involved in RNA processing and mRNA degradation.</text>
</comment>
<evidence type="ECO:0000313" key="14">
    <source>
        <dbReference type="Proteomes" id="UP000231409"/>
    </source>
</evidence>
<dbReference type="PANTHER" id="PTHR47959">
    <property type="entry name" value="ATP-DEPENDENT RNA HELICASE RHLE-RELATED"/>
    <property type="match status" value="1"/>
</dbReference>
<dbReference type="InterPro" id="IPR014001">
    <property type="entry name" value="Helicase_ATP-bd"/>
</dbReference>
<dbReference type="PROSITE" id="PS51195">
    <property type="entry name" value="Q_MOTIF"/>
    <property type="match status" value="1"/>
</dbReference>
<protein>
    <recommendedName>
        <fullName evidence="7">ATP-dependent RNA helicase RhlB</fullName>
        <ecNumber evidence="7">3.6.4.13</ecNumber>
    </recommendedName>
</protein>
<dbReference type="PANTHER" id="PTHR47959:SF10">
    <property type="entry name" value="ATP-DEPENDENT RNA HELICASE RHLB"/>
    <property type="match status" value="1"/>
</dbReference>
<feature type="short sequence motif" description="Q motif" evidence="8">
    <location>
        <begin position="10"/>
        <end position="38"/>
    </location>
</feature>
<dbReference type="PROSITE" id="PS00039">
    <property type="entry name" value="DEAD_ATP_HELICASE"/>
    <property type="match status" value="1"/>
</dbReference>
<dbReference type="SMART" id="SM00490">
    <property type="entry name" value="HELICc"/>
    <property type="match status" value="1"/>
</dbReference>
<keyword evidence="14" id="KW-1185">Reference proteome</keyword>
<dbReference type="GO" id="GO:0003723">
    <property type="term" value="F:RNA binding"/>
    <property type="evidence" value="ECO:0007669"/>
    <property type="project" value="UniProtKB-UniRule"/>
</dbReference>
<evidence type="ECO:0000259" key="11">
    <source>
        <dbReference type="PROSITE" id="PS51194"/>
    </source>
</evidence>
<evidence type="ECO:0000259" key="10">
    <source>
        <dbReference type="PROSITE" id="PS51192"/>
    </source>
</evidence>
<feature type="region of interest" description="Disordered" evidence="9">
    <location>
        <begin position="387"/>
        <end position="422"/>
    </location>
</feature>
<comment type="similarity">
    <text evidence="7">Belongs to the DEAD box helicase family. RhlB subfamily.</text>
</comment>
<dbReference type="CDD" id="cd18787">
    <property type="entry name" value="SF2_C_DEAD"/>
    <property type="match status" value="1"/>
</dbReference>
<name>A0A2G1UPD2_9GAMM</name>
<dbReference type="GO" id="GO:0005524">
    <property type="term" value="F:ATP binding"/>
    <property type="evidence" value="ECO:0007669"/>
    <property type="project" value="UniProtKB-UniRule"/>
</dbReference>
<evidence type="ECO:0000256" key="7">
    <source>
        <dbReference type="HAMAP-Rule" id="MF_00661"/>
    </source>
</evidence>
<dbReference type="InterPro" id="IPR014014">
    <property type="entry name" value="RNA_helicase_DEAD_Q_motif"/>
</dbReference>
<dbReference type="SMART" id="SM00487">
    <property type="entry name" value="DEXDc"/>
    <property type="match status" value="1"/>
</dbReference>
<dbReference type="EC" id="3.6.4.13" evidence="7"/>
<feature type="domain" description="Helicase ATP-binding" evidence="10">
    <location>
        <begin position="41"/>
        <end position="222"/>
    </location>
</feature>
<dbReference type="InterPro" id="IPR000629">
    <property type="entry name" value="RNA-helicase_DEAD-box_CS"/>
</dbReference>
<reference evidence="13 14" key="1">
    <citation type="submission" date="2017-09" db="EMBL/GenBank/DDBJ databases">
        <title>The draft genome sequences of Marinobacter sp. PWS21.</title>
        <authorList>
            <person name="Cao J."/>
        </authorList>
    </citation>
    <scope>NUCLEOTIDE SEQUENCE [LARGE SCALE GENOMIC DNA]</scope>
    <source>
        <strain evidence="13 14">PWS21</strain>
    </source>
</reference>
<keyword evidence="4 7" id="KW-0347">Helicase</keyword>
<keyword evidence="2 7" id="KW-0547">Nucleotide-binding</keyword>
<evidence type="ECO:0000256" key="6">
    <source>
        <dbReference type="ARBA" id="ARBA00022884"/>
    </source>
</evidence>
<dbReference type="Pfam" id="PF00271">
    <property type="entry name" value="Helicase_C"/>
    <property type="match status" value="1"/>
</dbReference>
<evidence type="ECO:0000259" key="12">
    <source>
        <dbReference type="PROSITE" id="PS51195"/>
    </source>
</evidence>
<dbReference type="GO" id="GO:0006401">
    <property type="term" value="P:RNA catabolic process"/>
    <property type="evidence" value="ECO:0007669"/>
    <property type="project" value="UniProtKB-UniRule"/>
</dbReference>
<proteinExistence type="inferred from homology"/>
<comment type="function">
    <text evidence="7">DEAD-box RNA helicase involved in RNA degradation. Has RNA-dependent ATPase activity and unwinds double-stranded RNA.</text>
</comment>
<dbReference type="SUPFAM" id="SSF52540">
    <property type="entry name" value="P-loop containing nucleoside triphosphate hydrolases"/>
    <property type="match status" value="1"/>
</dbReference>
<dbReference type="EMBL" id="NTFH01000004">
    <property type="protein sequence ID" value="PHQ16323.1"/>
    <property type="molecule type" value="Genomic_DNA"/>
</dbReference>
<keyword evidence="1 7" id="KW-0963">Cytoplasm</keyword>
<dbReference type="CDD" id="cd00268">
    <property type="entry name" value="DEADc"/>
    <property type="match status" value="1"/>
</dbReference>
<feature type="domain" description="Helicase C-terminal" evidence="11">
    <location>
        <begin position="233"/>
        <end position="393"/>
    </location>
</feature>
<feature type="domain" description="DEAD-box RNA helicase Q" evidence="12">
    <location>
        <begin position="10"/>
        <end position="38"/>
    </location>
</feature>
<comment type="subcellular location">
    <subcellularLocation>
        <location evidence="7">Cytoplasm</location>
    </subcellularLocation>
</comment>
<dbReference type="InterPro" id="IPR023554">
    <property type="entry name" value="RNA_helicase_ATP-dep_RhlB"/>
</dbReference>
<evidence type="ECO:0000256" key="8">
    <source>
        <dbReference type="PROSITE-ProRule" id="PRU00552"/>
    </source>
</evidence>
<dbReference type="PROSITE" id="PS51192">
    <property type="entry name" value="HELICASE_ATP_BIND_1"/>
    <property type="match status" value="1"/>
</dbReference>
<sequence>MEVPEAAGKTRFSDLNLDQRVLDAITDIGFEYCTPIQAETLPYTLACEDLIGQAQTGTGKTAAFLITAIQSLLETPIPKADRFASEPRVLALAPTRELALQIAKDAEQLCGYTGHNVVTVVGGMNYDKQRDQLQNEIVDILVATPGRLIDFLGSQDVFLDQLDILILDEADRMLDMGFIPDVKRIIRKCTPKEERQTLLFSATFNQDVLNLASMWTRNAEFVEIEPQQKTAERVKQTVYLVGEDEKLPVLVNYLQRPEVEKAIVFANRRDQCRDLEEDLRNQGVKVALMSGEIAQTKRLKTLDQFKRGTIQVLVATDVAGRGIHVDGVSHVFNYNLPENAEDYVHRIGRTGRAGQHGVSISFASEDDAFSLPAIESYISQKLKTAVPEEDLSAPLEKPPITRNRGRRRPQGSGGRNPRQRRS</sequence>
<dbReference type="AlphaFoldDB" id="A0A2G1UPD2"/>
<evidence type="ECO:0000256" key="5">
    <source>
        <dbReference type="ARBA" id="ARBA00022840"/>
    </source>
</evidence>
<dbReference type="GO" id="GO:0003724">
    <property type="term" value="F:RNA helicase activity"/>
    <property type="evidence" value="ECO:0007669"/>
    <property type="project" value="UniProtKB-UniRule"/>
</dbReference>
<gene>
    <name evidence="7" type="primary">rhlB</name>
    <name evidence="13" type="ORF">CLH61_04380</name>
</gene>
<dbReference type="GO" id="GO:0005829">
    <property type="term" value="C:cytosol"/>
    <property type="evidence" value="ECO:0007669"/>
    <property type="project" value="TreeGrafter"/>
</dbReference>
<keyword evidence="3 7" id="KW-0378">Hydrolase</keyword>
<evidence type="ECO:0000256" key="4">
    <source>
        <dbReference type="ARBA" id="ARBA00022806"/>
    </source>
</evidence>
<comment type="catalytic activity">
    <reaction evidence="7">
        <text>ATP + H2O = ADP + phosphate + H(+)</text>
        <dbReference type="Rhea" id="RHEA:13065"/>
        <dbReference type="ChEBI" id="CHEBI:15377"/>
        <dbReference type="ChEBI" id="CHEBI:15378"/>
        <dbReference type="ChEBI" id="CHEBI:30616"/>
        <dbReference type="ChEBI" id="CHEBI:43474"/>
        <dbReference type="ChEBI" id="CHEBI:456216"/>
        <dbReference type="EC" id="3.6.4.13"/>
    </reaction>
</comment>
<evidence type="ECO:0000256" key="2">
    <source>
        <dbReference type="ARBA" id="ARBA00022741"/>
    </source>
</evidence>
<evidence type="ECO:0000256" key="3">
    <source>
        <dbReference type="ARBA" id="ARBA00022801"/>
    </source>
</evidence>
<dbReference type="Proteomes" id="UP000231409">
    <property type="component" value="Unassembled WGS sequence"/>
</dbReference>
<comment type="caution">
    <text evidence="13">The sequence shown here is derived from an EMBL/GenBank/DDBJ whole genome shotgun (WGS) entry which is preliminary data.</text>
</comment>
<keyword evidence="5 7" id="KW-0067">ATP-binding</keyword>
<evidence type="ECO:0000256" key="1">
    <source>
        <dbReference type="ARBA" id="ARBA00022490"/>
    </source>
</evidence>
<dbReference type="InterPro" id="IPR050079">
    <property type="entry name" value="DEAD_box_RNA_helicase"/>
</dbReference>
<dbReference type="HAMAP" id="MF_00661">
    <property type="entry name" value="DEAD_helicase_RhlB"/>
    <property type="match status" value="1"/>
</dbReference>
<evidence type="ECO:0000313" key="13">
    <source>
        <dbReference type="EMBL" id="PHQ16323.1"/>
    </source>
</evidence>
<keyword evidence="6 7" id="KW-0694">RNA-binding</keyword>
<dbReference type="InterPro" id="IPR011545">
    <property type="entry name" value="DEAD/DEAH_box_helicase_dom"/>
</dbReference>
<dbReference type="Pfam" id="PF00270">
    <property type="entry name" value="DEAD"/>
    <property type="match status" value="1"/>
</dbReference>
<evidence type="ECO:0000256" key="9">
    <source>
        <dbReference type="SAM" id="MobiDB-lite"/>
    </source>
</evidence>
<dbReference type="GO" id="GO:0016887">
    <property type="term" value="F:ATP hydrolysis activity"/>
    <property type="evidence" value="ECO:0007669"/>
    <property type="project" value="RHEA"/>
</dbReference>
<dbReference type="PROSITE" id="PS51194">
    <property type="entry name" value="HELICASE_CTER"/>
    <property type="match status" value="1"/>
</dbReference>
<accession>A0A2G1UPD2</accession>
<organism evidence="13 14">
    <name type="scientific">Marinobacter profundi</name>
    <dbReference type="NCBI Taxonomy" id="2666256"/>
    <lineage>
        <taxon>Bacteria</taxon>
        <taxon>Pseudomonadati</taxon>
        <taxon>Pseudomonadota</taxon>
        <taxon>Gammaproteobacteria</taxon>
        <taxon>Pseudomonadales</taxon>
        <taxon>Marinobacteraceae</taxon>
        <taxon>Marinobacter</taxon>
    </lineage>
</organism>
<dbReference type="Gene3D" id="3.40.50.300">
    <property type="entry name" value="P-loop containing nucleotide triphosphate hydrolases"/>
    <property type="match status" value="2"/>
</dbReference>
<dbReference type="InterPro" id="IPR044742">
    <property type="entry name" value="DEAD/DEAH_RhlB"/>
</dbReference>
<dbReference type="InterPro" id="IPR027417">
    <property type="entry name" value="P-loop_NTPase"/>
</dbReference>
<dbReference type="InterPro" id="IPR001650">
    <property type="entry name" value="Helicase_C-like"/>
</dbReference>